<accession>A0A183B880</accession>
<proteinExistence type="predicted"/>
<organism evidence="3">
    <name type="scientific">Echinostoma caproni</name>
    <dbReference type="NCBI Taxonomy" id="27848"/>
    <lineage>
        <taxon>Eukaryota</taxon>
        <taxon>Metazoa</taxon>
        <taxon>Spiralia</taxon>
        <taxon>Lophotrochozoa</taxon>
        <taxon>Platyhelminthes</taxon>
        <taxon>Trematoda</taxon>
        <taxon>Digenea</taxon>
        <taxon>Plagiorchiida</taxon>
        <taxon>Echinostomata</taxon>
        <taxon>Echinostomatoidea</taxon>
        <taxon>Echinostomatidae</taxon>
        <taxon>Echinostoma</taxon>
    </lineage>
</organism>
<sequence length="93" mass="11227">METASPYEWIPALMAPEKFVPREVFDVWESQVRRYVRRLPSSYQADAVINLLTREACNLLVTLRRRLAEPKTTFEQREEFYMRQQRLEESLMD</sequence>
<dbReference type="EMBL" id="UZAN01060457">
    <property type="protein sequence ID" value="VDP92688.1"/>
    <property type="molecule type" value="Genomic_DNA"/>
</dbReference>
<reference evidence="1 2" key="2">
    <citation type="submission" date="2018-11" db="EMBL/GenBank/DDBJ databases">
        <authorList>
            <consortium name="Pathogen Informatics"/>
        </authorList>
    </citation>
    <scope>NUCLEOTIDE SEQUENCE [LARGE SCALE GENOMIC DNA]</scope>
    <source>
        <strain evidence="1 2">Egypt</strain>
    </source>
</reference>
<evidence type="ECO:0000313" key="1">
    <source>
        <dbReference type="EMBL" id="VDP92688.1"/>
    </source>
</evidence>
<evidence type="ECO:0000313" key="2">
    <source>
        <dbReference type="Proteomes" id="UP000272942"/>
    </source>
</evidence>
<name>A0A183B880_9TREM</name>
<evidence type="ECO:0000313" key="3">
    <source>
        <dbReference type="WBParaSite" id="ECPE_0001545501-mRNA-1"/>
    </source>
</evidence>
<keyword evidence="2" id="KW-1185">Reference proteome</keyword>
<reference evidence="3" key="1">
    <citation type="submission" date="2016-06" db="UniProtKB">
        <authorList>
            <consortium name="WormBaseParasite"/>
        </authorList>
    </citation>
    <scope>IDENTIFICATION</scope>
</reference>
<dbReference type="WBParaSite" id="ECPE_0001545501-mRNA-1">
    <property type="protein sequence ID" value="ECPE_0001545501-mRNA-1"/>
    <property type="gene ID" value="ECPE_0001545501"/>
</dbReference>
<dbReference type="AlphaFoldDB" id="A0A183B880"/>
<gene>
    <name evidence="1" type="ORF">ECPE_LOCUS15416</name>
</gene>
<protein>
    <submittedName>
        <fullName evidence="3">Integrase</fullName>
    </submittedName>
</protein>
<dbReference type="Proteomes" id="UP000272942">
    <property type="component" value="Unassembled WGS sequence"/>
</dbReference>